<comment type="caution">
    <text evidence="2">The sequence shown here is derived from an EMBL/GenBank/DDBJ whole genome shotgun (WGS) entry which is preliminary data.</text>
</comment>
<evidence type="ECO:0000256" key="1">
    <source>
        <dbReference type="SAM" id="Phobius"/>
    </source>
</evidence>
<name>A0A401LG75_9FIRM</name>
<evidence type="ECO:0000313" key="3">
    <source>
        <dbReference type="Proteomes" id="UP000287361"/>
    </source>
</evidence>
<dbReference type="EMBL" id="BHVZ01000014">
    <property type="protein sequence ID" value="GCB30521.1"/>
    <property type="molecule type" value="Genomic_DNA"/>
</dbReference>
<keyword evidence="3" id="KW-1185">Reference proteome</keyword>
<organism evidence="2 3">
    <name type="scientific">Anaerotignum faecicola</name>
    <dbReference type="NCBI Taxonomy" id="2358141"/>
    <lineage>
        <taxon>Bacteria</taxon>
        <taxon>Bacillati</taxon>
        <taxon>Bacillota</taxon>
        <taxon>Clostridia</taxon>
        <taxon>Lachnospirales</taxon>
        <taxon>Anaerotignaceae</taxon>
        <taxon>Anaerotignum</taxon>
    </lineage>
</organism>
<sequence length="62" mass="7566">MEVSKFAEEELRRTEAIKRDKTLQAMIQTRDMQIQRLRRKLRRWRCMGMALITLTVILLIYL</sequence>
<protein>
    <submittedName>
        <fullName evidence="2">Uncharacterized protein</fullName>
    </submittedName>
</protein>
<gene>
    <name evidence="2" type="ORF">KGMB03357_21820</name>
</gene>
<keyword evidence="1" id="KW-0812">Transmembrane</keyword>
<feature type="transmembrane region" description="Helical" evidence="1">
    <location>
        <begin position="44"/>
        <end position="61"/>
    </location>
</feature>
<reference evidence="2 3" key="1">
    <citation type="submission" date="2018-10" db="EMBL/GenBank/DDBJ databases">
        <title>Draft Genome Sequence of Anaerotignum sp. KCTC 15736.</title>
        <authorList>
            <person name="Choi S.H."/>
            <person name="Kim J.S."/>
            <person name="Kang S.W."/>
            <person name="Lee J.S."/>
            <person name="Park S.H."/>
        </authorList>
    </citation>
    <scope>NUCLEOTIDE SEQUENCE [LARGE SCALE GENOMIC DNA]</scope>
    <source>
        <strain evidence="2 3">KCTC 15736</strain>
    </source>
</reference>
<evidence type="ECO:0000313" key="2">
    <source>
        <dbReference type="EMBL" id="GCB30521.1"/>
    </source>
</evidence>
<dbReference type="Proteomes" id="UP000287361">
    <property type="component" value="Unassembled WGS sequence"/>
</dbReference>
<proteinExistence type="predicted"/>
<keyword evidence="1" id="KW-1133">Transmembrane helix</keyword>
<keyword evidence="1" id="KW-0472">Membrane</keyword>
<accession>A0A401LG75</accession>
<dbReference type="AlphaFoldDB" id="A0A401LG75"/>